<dbReference type="AlphaFoldDB" id="A0A6C1KRH9"/>
<dbReference type="RefSeq" id="WP_138399986.1">
    <property type="nucleotide sequence ID" value="NZ_JBAFVI010000004.1"/>
</dbReference>
<dbReference type="EMBL" id="VAUP01000028">
    <property type="protein sequence ID" value="TLX42626.1"/>
    <property type="molecule type" value="Genomic_DNA"/>
</dbReference>
<organism evidence="1 2">
    <name type="scientific">Xanthobacter autotrophicus</name>
    <dbReference type="NCBI Taxonomy" id="280"/>
    <lineage>
        <taxon>Bacteria</taxon>
        <taxon>Pseudomonadati</taxon>
        <taxon>Pseudomonadota</taxon>
        <taxon>Alphaproteobacteria</taxon>
        <taxon>Hyphomicrobiales</taxon>
        <taxon>Xanthobacteraceae</taxon>
        <taxon>Xanthobacter</taxon>
    </lineage>
</organism>
<accession>A0A6C1KRH9</accession>
<gene>
    <name evidence="1" type="ORF">FBQ73_13390</name>
</gene>
<reference evidence="1 2" key="1">
    <citation type="submission" date="2019-05" db="EMBL/GenBank/DDBJ databases">
        <authorList>
            <person name="Zhou X."/>
        </authorList>
    </citation>
    <scope>NUCLEOTIDE SEQUENCE [LARGE SCALE GENOMIC DNA]</scope>
    <source>
        <strain evidence="1 2">DSM 432</strain>
    </source>
</reference>
<name>A0A6C1KRH9_XANAU</name>
<sequence>MSHTLDTQYRDRIERAVIEAITKTSYNQNVGGAALHTGEIIDALVSVIALAIALSRRDDAERIITLVAQRIVDDLKVREKNFRRLLESGSEVPAA</sequence>
<dbReference type="GeneID" id="95774451"/>
<evidence type="ECO:0000313" key="2">
    <source>
        <dbReference type="Proteomes" id="UP000305131"/>
    </source>
</evidence>
<dbReference type="Proteomes" id="UP000305131">
    <property type="component" value="Unassembled WGS sequence"/>
</dbReference>
<evidence type="ECO:0000313" key="1">
    <source>
        <dbReference type="EMBL" id="TLX42626.1"/>
    </source>
</evidence>
<comment type="caution">
    <text evidence="1">The sequence shown here is derived from an EMBL/GenBank/DDBJ whole genome shotgun (WGS) entry which is preliminary data.</text>
</comment>
<protein>
    <submittedName>
        <fullName evidence="1">Uncharacterized protein</fullName>
    </submittedName>
</protein>
<proteinExistence type="predicted"/>